<sequence>MAVAAVKRMSGGGIRALVRPTVPAAIRDRLALQQSERLHGFLPLLCILIAGNSLAMAWAILGDLPWWQQVAPPAIITGTCLAVLAVSRIRGKPETAAAARRQHRFAAGIAGALGLVAGFWCINAFTETEQYYCMTAPVFIGIAAIIAATCLLSVPYAAIAAMGTTLAPIVIKLSQYPYDSLRAMSVMLALVSVMQAGVVLSKYRETISTLVLEHRLEQMAQADPLTGLDNRRAFEGALDEALGRGESVLIALADLDGFKPVNDRHGHQAGDAVLIALAARMREAAPEALSVARLGGDEFAILFAAGSDSTPVMEQLSRTLPDPVDFDGVTLSVGASIGTATSPADGASAAALLHAADMRLYAQKALRPDRRRRARAAA</sequence>
<keyword evidence="3" id="KW-1133">Transmembrane helix</keyword>
<dbReference type="InterPro" id="IPR043128">
    <property type="entry name" value="Rev_trsase/Diguanyl_cyclase"/>
</dbReference>
<feature type="domain" description="GGDEF" evidence="4">
    <location>
        <begin position="246"/>
        <end position="378"/>
    </location>
</feature>
<evidence type="ECO:0000256" key="3">
    <source>
        <dbReference type="SAM" id="Phobius"/>
    </source>
</evidence>
<proteinExistence type="predicted"/>
<dbReference type="EMBL" id="SNWD01000002">
    <property type="protein sequence ID" value="TDN85589.1"/>
    <property type="molecule type" value="Genomic_DNA"/>
</dbReference>
<dbReference type="Proteomes" id="UP000295493">
    <property type="component" value="Unassembled WGS sequence"/>
</dbReference>
<dbReference type="GO" id="GO:0043709">
    <property type="term" value="P:cell adhesion involved in single-species biofilm formation"/>
    <property type="evidence" value="ECO:0007669"/>
    <property type="project" value="TreeGrafter"/>
</dbReference>
<dbReference type="PANTHER" id="PTHR45138:SF9">
    <property type="entry name" value="DIGUANYLATE CYCLASE DGCM-RELATED"/>
    <property type="match status" value="1"/>
</dbReference>
<dbReference type="NCBIfam" id="TIGR00254">
    <property type="entry name" value="GGDEF"/>
    <property type="match status" value="1"/>
</dbReference>
<comment type="caution">
    <text evidence="5">The sequence shown here is derived from an EMBL/GenBank/DDBJ whole genome shotgun (WGS) entry which is preliminary data.</text>
</comment>
<feature type="transmembrane region" description="Helical" evidence="3">
    <location>
        <begin position="183"/>
        <end position="203"/>
    </location>
</feature>
<feature type="transmembrane region" description="Helical" evidence="3">
    <location>
        <begin position="105"/>
        <end position="126"/>
    </location>
</feature>
<dbReference type="InterPro" id="IPR029787">
    <property type="entry name" value="Nucleotide_cyclase"/>
</dbReference>
<dbReference type="GO" id="GO:0005886">
    <property type="term" value="C:plasma membrane"/>
    <property type="evidence" value="ECO:0007669"/>
    <property type="project" value="TreeGrafter"/>
</dbReference>
<dbReference type="EC" id="2.7.7.65" evidence="1"/>
<keyword evidence="3" id="KW-0812">Transmembrane</keyword>
<dbReference type="RefSeq" id="WP_133494505.1">
    <property type="nucleotide sequence ID" value="NZ_BMLU01000002.1"/>
</dbReference>
<dbReference type="PROSITE" id="PS50887">
    <property type="entry name" value="GGDEF"/>
    <property type="match status" value="1"/>
</dbReference>
<name>A0A4R6FUN8_9SPHN</name>
<evidence type="ECO:0000313" key="5">
    <source>
        <dbReference type="EMBL" id="TDN85589.1"/>
    </source>
</evidence>
<reference evidence="5 6" key="1">
    <citation type="submission" date="2019-03" db="EMBL/GenBank/DDBJ databases">
        <title>Genomic Encyclopedia of Type Strains, Phase IV (KMG-IV): sequencing the most valuable type-strain genomes for metagenomic binning, comparative biology and taxonomic classification.</title>
        <authorList>
            <person name="Goeker M."/>
        </authorList>
    </citation>
    <scope>NUCLEOTIDE SEQUENCE [LARGE SCALE GENOMIC DNA]</scope>
    <source>
        <strain evidence="5 6">DSM 25059</strain>
    </source>
</reference>
<dbReference type="OrthoDB" id="9812260at2"/>
<accession>A0A4R6FUN8</accession>
<feature type="transmembrane region" description="Helical" evidence="3">
    <location>
        <begin position="38"/>
        <end position="60"/>
    </location>
</feature>
<dbReference type="PANTHER" id="PTHR45138">
    <property type="entry name" value="REGULATORY COMPONENTS OF SENSORY TRANSDUCTION SYSTEM"/>
    <property type="match status" value="1"/>
</dbReference>
<dbReference type="AlphaFoldDB" id="A0A4R6FUN8"/>
<keyword evidence="3" id="KW-0472">Membrane</keyword>
<dbReference type="SMART" id="SM00267">
    <property type="entry name" value="GGDEF"/>
    <property type="match status" value="1"/>
</dbReference>
<evidence type="ECO:0000256" key="1">
    <source>
        <dbReference type="ARBA" id="ARBA00012528"/>
    </source>
</evidence>
<evidence type="ECO:0000259" key="4">
    <source>
        <dbReference type="PROSITE" id="PS50887"/>
    </source>
</evidence>
<dbReference type="GO" id="GO:0052621">
    <property type="term" value="F:diguanylate cyclase activity"/>
    <property type="evidence" value="ECO:0007669"/>
    <property type="project" value="UniProtKB-EC"/>
</dbReference>
<organism evidence="5 6">
    <name type="scientific">Stakelama pacifica</name>
    <dbReference type="NCBI Taxonomy" id="517720"/>
    <lineage>
        <taxon>Bacteria</taxon>
        <taxon>Pseudomonadati</taxon>
        <taxon>Pseudomonadota</taxon>
        <taxon>Alphaproteobacteria</taxon>
        <taxon>Sphingomonadales</taxon>
        <taxon>Sphingomonadaceae</taxon>
        <taxon>Stakelama</taxon>
    </lineage>
</organism>
<protein>
    <recommendedName>
        <fullName evidence="1">diguanylate cyclase</fullName>
        <ecNumber evidence="1">2.7.7.65</ecNumber>
    </recommendedName>
</protein>
<gene>
    <name evidence="5" type="ORF">EV664_102296</name>
</gene>
<dbReference type="CDD" id="cd01949">
    <property type="entry name" value="GGDEF"/>
    <property type="match status" value="1"/>
</dbReference>
<dbReference type="Pfam" id="PF00990">
    <property type="entry name" value="GGDEF"/>
    <property type="match status" value="1"/>
</dbReference>
<feature type="transmembrane region" description="Helical" evidence="3">
    <location>
        <begin position="138"/>
        <end position="171"/>
    </location>
</feature>
<dbReference type="InterPro" id="IPR050469">
    <property type="entry name" value="Diguanylate_Cyclase"/>
</dbReference>
<keyword evidence="6" id="KW-1185">Reference proteome</keyword>
<dbReference type="SUPFAM" id="SSF55073">
    <property type="entry name" value="Nucleotide cyclase"/>
    <property type="match status" value="1"/>
</dbReference>
<dbReference type="Gene3D" id="3.30.70.270">
    <property type="match status" value="1"/>
</dbReference>
<evidence type="ECO:0000313" key="6">
    <source>
        <dbReference type="Proteomes" id="UP000295493"/>
    </source>
</evidence>
<comment type="catalytic activity">
    <reaction evidence="2">
        <text>2 GTP = 3',3'-c-di-GMP + 2 diphosphate</text>
        <dbReference type="Rhea" id="RHEA:24898"/>
        <dbReference type="ChEBI" id="CHEBI:33019"/>
        <dbReference type="ChEBI" id="CHEBI:37565"/>
        <dbReference type="ChEBI" id="CHEBI:58805"/>
        <dbReference type="EC" id="2.7.7.65"/>
    </reaction>
</comment>
<feature type="transmembrane region" description="Helical" evidence="3">
    <location>
        <begin position="66"/>
        <end position="85"/>
    </location>
</feature>
<dbReference type="InterPro" id="IPR000160">
    <property type="entry name" value="GGDEF_dom"/>
</dbReference>
<evidence type="ECO:0000256" key="2">
    <source>
        <dbReference type="ARBA" id="ARBA00034247"/>
    </source>
</evidence>
<dbReference type="GO" id="GO:1902201">
    <property type="term" value="P:negative regulation of bacterial-type flagellum-dependent cell motility"/>
    <property type="evidence" value="ECO:0007669"/>
    <property type="project" value="TreeGrafter"/>
</dbReference>